<accession>A0AAD1KWL6</accession>
<evidence type="ECO:0000313" key="3">
    <source>
        <dbReference type="Proteomes" id="UP000825379"/>
    </source>
</evidence>
<feature type="compositionally biased region" description="Basic and acidic residues" evidence="1">
    <location>
        <begin position="18"/>
        <end position="45"/>
    </location>
</feature>
<gene>
    <name evidence="2" type="ORF">TthAA11_21840</name>
</gene>
<dbReference type="Proteomes" id="UP000825379">
    <property type="component" value="Plasmid pAA1-1b"/>
</dbReference>
<feature type="region of interest" description="Disordered" evidence="1">
    <location>
        <begin position="1"/>
        <end position="114"/>
    </location>
</feature>
<proteinExistence type="predicted"/>
<organism evidence="2 3">
    <name type="scientific">Thermus thermophilus</name>
    <dbReference type="NCBI Taxonomy" id="274"/>
    <lineage>
        <taxon>Bacteria</taxon>
        <taxon>Thermotogati</taxon>
        <taxon>Deinococcota</taxon>
        <taxon>Deinococci</taxon>
        <taxon>Thermales</taxon>
        <taxon>Thermaceae</taxon>
        <taxon>Thermus</taxon>
    </lineage>
</organism>
<sequence length="114" mass="12260">MLPPSATWLSASAPPRSGPERRELEGGAPEPRENSPDPLRPEKEPGGITLPSQADLAGLSAGTRAWEKNERNSPQGVFFVQDGTEWGSLSKNGDRAGEILDDEKEILPSRTALK</sequence>
<name>A0AAD1KWL6_THETH</name>
<dbReference type="AlphaFoldDB" id="A0AAD1KWL6"/>
<geneLocation type="plasmid" evidence="2 3">
    <name>pAA1-1b</name>
</geneLocation>
<keyword evidence="2" id="KW-0614">Plasmid</keyword>
<reference evidence="2" key="1">
    <citation type="submission" date="2021-07" db="EMBL/GenBank/DDBJ databases">
        <title>Complete genome sequences of four Thermus thermophilus strains isolated from Arima Hot Spring in Japan.</title>
        <authorList>
            <person name="Tomariguchi N."/>
            <person name="Ueno Y."/>
            <person name="Miyazaki K."/>
        </authorList>
    </citation>
    <scope>NUCLEOTIDE SEQUENCE</scope>
    <source>
        <strain evidence="2">AA1-1</strain>
        <plasmid evidence="2">pAA1-1b</plasmid>
    </source>
</reference>
<protein>
    <submittedName>
        <fullName evidence="2">Uncharacterized protein</fullName>
    </submittedName>
</protein>
<dbReference type="EMBL" id="AP024927">
    <property type="protein sequence ID" value="BCZ88002.1"/>
    <property type="molecule type" value="Genomic_DNA"/>
</dbReference>
<evidence type="ECO:0000256" key="1">
    <source>
        <dbReference type="SAM" id="MobiDB-lite"/>
    </source>
</evidence>
<evidence type="ECO:0000313" key="2">
    <source>
        <dbReference type="EMBL" id="BCZ88002.1"/>
    </source>
</evidence>